<evidence type="ECO:0000256" key="3">
    <source>
        <dbReference type="ARBA" id="ARBA00022801"/>
    </source>
</evidence>
<feature type="region of interest" description="Disordered" evidence="8">
    <location>
        <begin position="474"/>
        <end position="494"/>
    </location>
</feature>
<feature type="region of interest" description="Disordered" evidence="8">
    <location>
        <begin position="1"/>
        <end position="23"/>
    </location>
</feature>
<evidence type="ECO:0000259" key="10">
    <source>
        <dbReference type="PROSITE" id="PS51194"/>
    </source>
</evidence>
<name>A0ABR3GKK5_9PEZI</name>
<accession>A0ABR3GKK5</accession>
<dbReference type="InterPro" id="IPR014014">
    <property type="entry name" value="RNA_helicase_DEAD_Q_motif"/>
</dbReference>
<dbReference type="InterPro" id="IPR027417">
    <property type="entry name" value="P-loop_NTPase"/>
</dbReference>
<organism evidence="12 13">
    <name type="scientific">Discina gigas</name>
    <dbReference type="NCBI Taxonomy" id="1032678"/>
    <lineage>
        <taxon>Eukaryota</taxon>
        <taxon>Fungi</taxon>
        <taxon>Dikarya</taxon>
        <taxon>Ascomycota</taxon>
        <taxon>Pezizomycotina</taxon>
        <taxon>Pezizomycetes</taxon>
        <taxon>Pezizales</taxon>
        <taxon>Discinaceae</taxon>
        <taxon>Discina</taxon>
    </lineage>
</organism>
<keyword evidence="13" id="KW-1185">Reference proteome</keyword>
<evidence type="ECO:0000256" key="7">
    <source>
        <dbReference type="PROSITE-ProRule" id="PRU00552"/>
    </source>
</evidence>
<dbReference type="Gene3D" id="3.40.50.300">
    <property type="entry name" value="P-loop containing nucleotide triphosphate hydrolases"/>
    <property type="match status" value="2"/>
</dbReference>
<feature type="domain" description="Helicase C-terminal" evidence="10">
    <location>
        <begin position="311"/>
        <end position="472"/>
    </location>
</feature>
<protein>
    <recommendedName>
        <fullName evidence="1">RNA helicase</fullName>
        <ecNumber evidence="1">3.6.4.13</ecNumber>
    </recommendedName>
</protein>
<evidence type="ECO:0000256" key="4">
    <source>
        <dbReference type="ARBA" id="ARBA00022806"/>
    </source>
</evidence>
<dbReference type="Pfam" id="PF00270">
    <property type="entry name" value="DEAD"/>
    <property type="match status" value="1"/>
</dbReference>
<dbReference type="PANTHER" id="PTHR47958">
    <property type="entry name" value="ATP-DEPENDENT RNA HELICASE DBP3"/>
    <property type="match status" value="1"/>
</dbReference>
<dbReference type="PROSITE" id="PS51192">
    <property type="entry name" value="HELICASE_ATP_BIND_1"/>
    <property type="match status" value="1"/>
</dbReference>
<dbReference type="SMART" id="SM00487">
    <property type="entry name" value="DEXDc"/>
    <property type="match status" value="1"/>
</dbReference>
<sequence>MDGFTLTNSQYAGNNPRPDDNLNFDDPVQTSFSLQNTSFSRALTIDQTINIPEDEELQDSKFEVVLKLSDLQGDPNSPLYSIKKFEELGLSEDLIRGIYFMNFRRPSKIQERALPFLLANPPRNMIAQSQSGTGKTAAFVLAILSRVNYELHTPQALILAPTRELARQIMGVIQTMGQFTKAESQFAIPMMVTWGKVFTAHIVVGTPGTVLDCIRKKWLPIDNIRVFVVDEADTMLDQQGMGDQCIRIKRSIPTAAQVLLWSATFPSTVVAYAEQFAPRATTLSLEHHELTVVGIKQMYMDCGGEEDKFRVLTDLYSVLTIGSSIIFVKRRETADKIHQRMTAHGHKVACLHSHIDNPGSARDTVIDDFRFGKAKVLITTNVLARGLDVATVSMVVNYDLPTDVNNNPDPQTYLHRIGRTGRFGRVGVSISFVHNRQSWMDLCAIADYFNVPMLRVPADDIEEVESVVKKVLKAGPPKTGDSMEISRHAGANRR</sequence>
<dbReference type="SMART" id="SM00490">
    <property type="entry name" value="HELICc"/>
    <property type="match status" value="1"/>
</dbReference>
<dbReference type="CDD" id="cd18787">
    <property type="entry name" value="SF2_C_DEAD"/>
    <property type="match status" value="1"/>
</dbReference>
<evidence type="ECO:0000256" key="5">
    <source>
        <dbReference type="ARBA" id="ARBA00022840"/>
    </source>
</evidence>
<dbReference type="Proteomes" id="UP001447188">
    <property type="component" value="Unassembled WGS sequence"/>
</dbReference>
<feature type="domain" description="DEAD-box RNA helicase Q" evidence="11">
    <location>
        <begin position="83"/>
        <end position="111"/>
    </location>
</feature>
<dbReference type="InterPro" id="IPR001650">
    <property type="entry name" value="Helicase_C-like"/>
</dbReference>
<dbReference type="EMBL" id="JBBBZM010000050">
    <property type="protein sequence ID" value="KAL0636457.1"/>
    <property type="molecule type" value="Genomic_DNA"/>
</dbReference>
<evidence type="ECO:0000259" key="9">
    <source>
        <dbReference type="PROSITE" id="PS51192"/>
    </source>
</evidence>
<keyword evidence="5" id="KW-0067">ATP-binding</keyword>
<evidence type="ECO:0000313" key="13">
    <source>
        <dbReference type="Proteomes" id="UP001447188"/>
    </source>
</evidence>
<evidence type="ECO:0000313" key="12">
    <source>
        <dbReference type="EMBL" id="KAL0636457.1"/>
    </source>
</evidence>
<dbReference type="GO" id="GO:0016787">
    <property type="term" value="F:hydrolase activity"/>
    <property type="evidence" value="ECO:0007669"/>
    <property type="project" value="UniProtKB-KW"/>
</dbReference>
<dbReference type="PROSITE" id="PS51195">
    <property type="entry name" value="Q_MOTIF"/>
    <property type="match status" value="1"/>
</dbReference>
<feature type="domain" description="Helicase ATP-binding" evidence="9">
    <location>
        <begin position="116"/>
        <end position="283"/>
    </location>
</feature>
<dbReference type="Pfam" id="PF00271">
    <property type="entry name" value="Helicase_C"/>
    <property type="match status" value="1"/>
</dbReference>
<gene>
    <name evidence="12" type="primary">DBP5_2</name>
    <name evidence="12" type="ORF">Q9L58_004606</name>
</gene>
<dbReference type="SUPFAM" id="SSF52540">
    <property type="entry name" value="P-loop containing nucleoside triphosphate hydrolases"/>
    <property type="match status" value="1"/>
</dbReference>
<feature type="short sequence motif" description="Q motif" evidence="7">
    <location>
        <begin position="83"/>
        <end position="111"/>
    </location>
</feature>
<keyword evidence="3 12" id="KW-0378">Hydrolase</keyword>
<evidence type="ECO:0000256" key="2">
    <source>
        <dbReference type="ARBA" id="ARBA00022741"/>
    </source>
</evidence>
<reference evidence="12 13" key="1">
    <citation type="submission" date="2024-02" db="EMBL/GenBank/DDBJ databases">
        <title>Discinaceae phylogenomics.</title>
        <authorList>
            <person name="Dirks A.C."/>
            <person name="James T.Y."/>
        </authorList>
    </citation>
    <scope>NUCLEOTIDE SEQUENCE [LARGE SCALE GENOMIC DNA]</scope>
    <source>
        <strain evidence="12 13">ACD0624</strain>
    </source>
</reference>
<comment type="caution">
    <text evidence="12">The sequence shown here is derived from an EMBL/GenBank/DDBJ whole genome shotgun (WGS) entry which is preliminary data.</text>
</comment>
<evidence type="ECO:0000256" key="6">
    <source>
        <dbReference type="ARBA" id="ARBA00047984"/>
    </source>
</evidence>
<feature type="compositionally biased region" description="Polar residues" evidence="8">
    <location>
        <begin position="1"/>
        <end position="13"/>
    </location>
</feature>
<dbReference type="PROSITE" id="PS51194">
    <property type="entry name" value="HELICASE_CTER"/>
    <property type="match status" value="1"/>
</dbReference>
<comment type="catalytic activity">
    <reaction evidence="6">
        <text>ATP + H2O = ADP + phosphate + H(+)</text>
        <dbReference type="Rhea" id="RHEA:13065"/>
        <dbReference type="ChEBI" id="CHEBI:15377"/>
        <dbReference type="ChEBI" id="CHEBI:15378"/>
        <dbReference type="ChEBI" id="CHEBI:30616"/>
        <dbReference type="ChEBI" id="CHEBI:43474"/>
        <dbReference type="ChEBI" id="CHEBI:456216"/>
        <dbReference type="EC" id="3.6.4.13"/>
    </reaction>
</comment>
<dbReference type="EC" id="3.6.4.13" evidence="1"/>
<dbReference type="InterPro" id="IPR011545">
    <property type="entry name" value="DEAD/DEAH_box_helicase_dom"/>
</dbReference>
<evidence type="ECO:0000259" key="11">
    <source>
        <dbReference type="PROSITE" id="PS51195"/>
    </source>
</evidence>
<proteinExistence type="predicted"/>
<dbReference type="CDD" id="cd17963">
    <property type="entry name" value="DEADc_DDX19_DDX25"/>
    <property type="match status" value="1"/>
</dbReference>
<keyword evidence="2" id="KW-0547">Nucleotide-binding</keyword>
<evidence type="ECO:0000256" key="1">
    <source>
        <dbReference type="ARBA" id="ARBA00012552"/>
    </source>
</evidence>
<dbReference type="InterPro" id="IPR014001">
    <property type="entry name" value="Helicase_ATP-bd"/>
</dbReference>
<dbReference type="GO" id="GO:0003724">
    <property type="term" value="F:RNA helicase activity"/>
    <property type="evidence" value="ECO:0007669"/>
    <property type="project" value="UniProtKB-EC"/>
</dbReference>
<evidence type="ECO:0000256" key="8">
    <source>
        <dbReference type="SAM" id="MobiDB-lite"/>
    </source>
</evidence>
<keyword evidence="4 12" id="KW-0347">Helicase</keyword>